<dbReference type="GeneID" id="36551112"/>
<dbReference type="InterPro" id="IPR000909">
    <property type="entry name" value="PLipase_C_PInositol-sp_X_dom"/>
</dbReference>
<reference evidence="3 4" key="1">
    <citation type="submission" date="2016-12" db="EMBL/GenBank/DDBJ databases">
        <title>The genomes of Aspergillus section Nigri reveals drivers in fungal speciation.</title>
        <authorList>
            <consortium name="DOE Joint Genome Institute"/>
            <person name="Vesth T.C."/>
            <person name="Nybo J."/>
            <person name="Theobald S."/>
            <person name="Brandl J."/>
            <person name="Frisvad J.C."/>
            <person name="Nielsen K.F."/>
            <person name="Lyhne E.K."/>
            <person name="Kogle M.E."/>
            <person name="Kuo A."/>
            <person name="Riley R."/>
            <person name="Clum A."/>
            <person name="Nolan M."/>
            <person name="Lipzen A."/>
            <person name="Salamov A."/>
            <person name="Henrissat B."/>
            <person name="Wiebenga A."/>
            <person name="De Vries R.P."/>
            <person name="Grigoriev I.V."/>
            <person name="Mortensen U.H."/>
            <person name="Andersen M.R."/>
            <person name="Baker S.E."/>
        </authorList>
    </citation>
    <scope>NUCLEOTIDE SEQUENCE [LARGE SCALE GENOMIC DNA]</scope>
    <source>
        <strain evidence="3 4">IBT 23096</strain>
    </source>
</reference>
<evidence type="ECO:0000313" key="4">
    <source>
        <dbReference type="Proteomes" id="UP000234275"/>
    </source>
</evidence>
<name>A0A2I2GQH0_9EURO</name>
<protein>
    <submittedName>
        <fullName evidence="3">Phosphatidylinositol phospholipase C</fullName>
    </submittedName>
</protein>
<dbReference type="GO" id="GO:0008081">
    <property type="term" value="F:phosphoric diester hydrolase activity"/>
    <property type="evidence" value="ECO:0007669"/>
    <property type="project" value="InterPro"/>
</dbReference>
<dbReference type="STRING" id="1392250.A0A2I2GQH0"/>
<comment type="caution">
    <text evidence="3">The sequence shown here is derived from an EMBL/GenBank/DDBJ whole genome shotgun (WGS) entry which is preliminary data.</text>
</comment>
<dbReference type="Pfam" id="PF00388">
    <property type="entry name" value="PI-PLC-X"/>
    <property type="match status" value="1"/>
</dbReference>
<dbReference type="VEuPathDB" id="FungiDB:P170DRAFT_343587"/>
<dbReference type="GO" id="GO:0006629">
    <property type="term" value="P:lipid metabolic process"/>
    <property type="evidence" value="ECO:0007669"/>
    <property type="project" value="InterPro"/>
</dbReference>
<evidence type="ECO:0000313" key="3">
    <source>
        <dbReference type="EMBL" id="PLB55125.1"/>
    </source>
</evidence>
<proteinExistence type="predicted"/>
<dbReference type="PROSITE" id="PS50007">
    <property type="entry name" value="PIPLC_X_DOMAIN"/>
    <property type="match status" value="1"/>
</dbReference>
<evidence type="ECO:0000256" key="1">
    <source>
        <dbReference type="SAM" id="MobiDB-lite"/>
    </source>
</evidence>
<organism evidence="3 4">
    <name type="scientific">Aspergillus steynii IBT 23096</name>
    <dbReference type="NCBI Taxonomy" id="1392250"/>
    <lineage>
        <taxon>Eukaryota</taxon>
        <taxon>Fungi</taxon>
        <taxon>Dikarya</taxon>
        <taxon>Ascomycota</taxon>
        <taxon>Pezizomycotina</taxon>
        <taxon>Eurotiomycetes</taxon>
        <taxon>Eurotiomycetidae</taxon>
        <taxon>Eurotiales</taxon>
        <taxon>Aspergillaceae</taxon>
        <taxon>Aspergillus</taxon>
        <taxon>Aspergillus subgen. Circumdati</taxon>
    </lineage>
</organism>
<dbReference type="PANTHER" id="PTHR13593">
    <property type="match status" value="1"/>
</dbReference>
<dbReference type="Proteomes" id="UP000234275">
    <property type="component" value="Unassembled WGS sequence"/>
</dbReference>
<gene>
    <name evidence="3" type="ORF">P170DRAFT_343587</name>
</gene>
<dbReference type="PANTHER" id="PTHR13593:SF113">
    <property type="entry name" value="SI:DKEY-266F7.9"/>
    <property type="match status" value="1"/>
</dbReference>
<sequence>MVAEHLTIRNLTSTPITLKRIERFRPHEKPRDDLQSLAKNFTRLVANVTTNVTRASGPVASLGHDTEPFEHKDVDIRLEPFKAIKTELRTFVDSDKERLRWVFEVEGEKHQIQTPVPTTESATMKALCEKPKHKLTGVYVTPESHLALYSSANLHAWMGELKDSTLVSSLSIPGTHNSPTCHVAPPSVRCQAVSPKEQLQNGVRFFDIRVQPQYPNDPAKDDLVLVHSVFPISLTGNKYFRDLMREVDDFLKHNPSETLIISLKREGPGEHTDEQLGRILHDHYARSESNWYTEPKIPTLGEVRGKVVLLRRFNIAQNLKEAHGGRGWGIDASAWADNCANATCASGQVCIQDFYEVQETQNIGQKVKYVAEHCERAGKTCYPFGVLPGPKATSAHPFYINFLSASNFWKLGTWPEKIAAKLNPATVDHLCRKHGEKDGDWSTGILVTDWVGLDGDWDLVRCIVGMNARLKLRQETHEKNERKKKNEEEQKKKNEEEQKKNEDQKKKEEDQNKNHGKDGKNENHEKHEKHENHEKHEKQEKHEKHEEKQKHEEKHEKHENHDNHKQEKQKHEDKHEKHEESKK</sequence>
<dbReference type="OrthoDB" id="1046782at2759"/>
<dbReference type="InterPro" id="IPR017946">
    <property type="entry name" value="PLC-like_Pdiesterase_TIM-brl"/>
</dbReference>
<dbReference type="SMART" id="SM00148">
    <property type="entry name" value="PLCXc"/>
    <property type="match status" value="1"/>
</dbReference>
<keyword evidence="4" id="KW-1185">Reference proteome</keyword>
<dbReference type="AlphaFoldDB" id="A0A2I2GQH0"/>
<dbReference type="RefSeq" id="XP_024710427.1">
    <property type="nucleotide sequence ID" value="XM_024843412.1"/>
</dbReference>
<dbReference type="EMBL" id="MSFO01000001">
    <property type="protein sequence ID" value="PLB55125.1"/>
    <property type="molecule type" value="Genomic_DNA"/>
</dbReference>
<dbReference type="CDD" id="cd08586">
    <property type="entry name" value="PI-PLCc_BcPLC_like"/>
    <property type="match status" value="1"/>
</dbReference>
<dbReference type="SUPFAM" id="SSF51695">
    <property type="entry name" value="PLC-like phosphodiesterases"/>
    <property type="match status" value="1"/>
</dbReference>
<dbReference type="Gene3D" id="3.20.20.190">
    <property type="entry name" value="Phosphatidylinositol (PI) phosphodiesterase"/>
    <property type="match status" value="1"/>
</dbReference>
<evidence type="ECO:0000259" key="2">
    <source>
        <dbReference type="SMART" id="SM00148"/>
    </source>
</evidence>
<dbReference type="InterPro" id="IPR051057">
    <property type="entry name" value="PI-PLC_domain"/>
</dbReference>
<feature type="domain" description="Phosphatidylinositol-specific phospholipase C X" evidence="2">
    <location>
        <begin position="162"/>
        <end position="312"/>
    </location>
</feature>
<accession>A0A2I2GQH0</accession>
<feature type="region of interest" description="Disordered" evidence="1">
    <location>
        <begin position="475"/>
        <end position="583"/>
    </location>
</feature>